<dbReference type="KEGG" id="tti:THITH_01965"/>
<dbReference type="Proteomes" id="UP000005289">
    <property type="component" value="Chromosome"/>
</dbReference>
<evidence type="ECO:0000313" key="1">
    <source>
        <dbReference type="EMBL" id="AHE99867.1"/>
    </source>
</evidence>
<name>W0DRI2_9GAMM</name>
<dbReference type="EMBL" id="CP007029">
    <property type="protein sequence ID" value="AHE99867.1"/>
    <property type="molecule type" value="Genomic_DNA"/>
</dbReference>
<proteinExistence type="predicted"/>
<protein>
    <submittedName>
        <fullName evidence="1">Uncharacterized protein</fullName>
    </submittedName>
</protein>
<dbReference type="AlphaFoldDB" id="W0DRI2"/>
<accession>W0DRI2</accession>
<organism evidence="1 2">
    <name type="scientific">Thioalkalivibrio paradoxus ARh 1</name>
    <dbReference type="NCBI Taxonomy" id="713585"/>
    <lineage>
        <taxon>Bacteria</taxon>
        <taxon>Pseudomonadati</taxon>
        <taxon>Pseudomonadota</taxon>
        <taxon>Gammaproteobacteria</taxon>
        <taxon>Chromatiales</taxon>
        <taxon>Ectothiorhodospiraceae</taxon>
        <taxon>Thioalkalivibrio</taxon>
    </lineage>
</organism>
<gene>
    <name evidence="1" type="ORF">THITH_01965</name>
</gene>
<evidence type="ECO:0000313" key="2">
    <source>
        <dbReference type="Proteomes" id="UP000005289"/>
    </source>
</evidence>
<sequence>MLPQEPFRVWLRCVATTVSRSGNRSRRTTRTLWEATDRRIGQVGNGAIEVTLSFALLVGQPPTTLADAFPRVHWELFLLLPRKGLNYRATFHVPVLAENTLLPE</sequence>
<dbReference type="HOGENOM" id="CLU_2248863_0_0_6"/>
<keyword evidence="2" id="KW-1185">Reference proteome</keyword>
<reference evidence="1 2" key="1">
    <citation type="submission" date="2013-12" db="EMBL/GenBank/DDBJ databases">
        <authorList>
            <consortium name="DOE Joint Genome Institute"/>
            <person name="Muyzer G."/>
            <person name="Huntemann M."/>
            <person name="Han J."/>
            <person name="Chen A."/>
            <person name="Kyrpides N."/>
            <person name="Mavromatis K."/>
            <person name="Markowitz V."/>
            <person name="Palaniappan K."/>
            <person name="Ivanova N."/>
            <person name="Schaumberg A."/>
            <person name="Pati A."/>
            <person name="Liolios K."/>
            <person name="Nordberg H.P."/>
            <person name="Cantor M.N."/>
            <person name="Hua S.X."/>
            <person name="Woyke T."/>
        </authorList>
    </citation>
    <scope>NUCLEOTIDE SEQUENCE [LARGE SCALE GENOMIC DNA]</scope>
    <source>
        <strain evidence="1 2">ARh 1</strain>
    </source>
</reference>